<name>A0ABR0QB33_GOSAR</name>
<gene>
    <name evidence="2" type="ORF">PVK06_012337</name>
</gene>
<evidence type="ECO:0000313" key="3">
    <source>
        <dbReference type="Proteomes" id="UP001358586"/>
    </source>
</evidence>
<organism evidence="2 3">
    <name type="scientific">Gossypium arboreum</name>
    <name type="common">Tree cotton</name>
    <name type="synonym">Gossypium nanking</name>
    <dbReference type="NCBI Taxonomy" id="29729"/>
    <lineage>
        <taxon>Eukaryota</taxon>
        <taxon>Viridiplantae</taxon>
        <taxon>Streptophyta</taxon>
        <taxon>Embryophyta</taxon>
        <taxon>Tracheophyta</taxon>
        <taxon>Spermatophyta</taxon>
        <taxon>Magnoliopsida</taxon>
        <taxon>eudicotyledons</taxon>
        <taxon>Gunneridae</taxon>
        <taxon>Pentapetalae</taxon>
        <taxon>rosids</taxon>
        <taxon>malvids</taxon>
        <taxon>Malvales</taxon>
        <taxon>Malvaceae</taxon>
        <taxon>Malvoideae</taxon>
        <taxon>Gossypium</taxon>
    </lineage>
</organism>
<evidence type="ECO:0000256" key="1">
    <source>
        <dbReference type="SAM" id="MobiDB-lite"/>
    </source>
</evidence>
<comment type="caution">
    <text evidence="2">The sequence shown here is derived from an EMBL/GenBank/DDBJ whole genome shotgun (WGS) entry which is preliminary data.</text>
</comment>
<dbReference type="PANTHER" id="PTHR48464">
    <property type="match status" value="1"/>
</dbReference>
<feature type="region of interest" description="Disordered" evidence="1">
    <location>
        <begin position="138"/>
        <end position="165"/>
    </location>
</feature>
<protein>
    <submittedName>
        <fullName evidence="2">Uncharacterized protein</fullName>
    </submittedName>
</protein>
<feature type="compositionally biased region" description="Basic residues" evidence="1">
    <location>
        <begin position="153"/>
        <end position="165"/>
    </location>
</feature>
<evidence type="ECO:0000313" key="2">
    <source>
        <dbReference type="EMBL" id="KAK5836545.1"/>
    </source>
</evidence>
<sequence length="165" mass="18698">MHFVYVLPSWEGSVADGRVLRDVISRRHGLKVHHGFAQSSVSSQNSQGAKRKWVPEEDVALVACMVDLYNVRTYNAYTGFKDIEKGLDRATRKDAQTVAYIVEEIDAENVAIGNNLEERNIYRGCKYDVCLDEMDVSAFQQPKPNQDGSTSSKNKKKRKKKKRDG</sequence>
<accession>A0ABR0QB33</accession>
<keyword evidence="3" id="KW-1185">Reference proteome</keyword>
<reference evidence="2 3" key="1">
    <citation type="submission" date="2023-03" db="EMBL/GenBank/DDBJ databases">
        <title>WGS of Gossypium arboreum.</title>
        <authorList>
            <person name="Yu D."/>
        </authorList>
    </citation>
    <scope>NUCLEOTIDE SEQUENCE [LARGE SCALE GENOMIC DNA]</scope>
    <source>
        <tissue evidence="2">Leaf</tissue>
    </source>
</reference>
<dbReference type="Proteomes" id="UP001358586">
    <property type="component" value="Chromosome 4"/>
</dbReference>
<dbReference type="EMBL" id="JARKNE010000004">
    <property type="protein sequence ID" value="KAK5836545.1"/>
    <property type="molecule type" value="Genomic_DNA"/>
</dbReference>
<dbReference type="PANTHER" id="PTHR48464:SF1">
    <property type="entry name" value="MYB_SANT-LIKE DOMAIN-CONTAINING PROTEIN"/>
    <property type="match status" value="1"/>
</dbReference>
<feature type="compositionally biased region" description="Polar residues" evidence="1">
    <location>
        <begin position="138"/>
        <end position="152"/>
    </location>
</feature>
<proteinExistence type="predicted"/>